<sequence length="87" mass="9554">MGVEVIIDHGPFEPGSGAPVKMEAGARHLRRAFGIENLHAFPDLPVGPDGKIRAYGRPHLPDLRVGLIVHPFGHTGVWDIRNGQERF</sequence>
<dbReference type="EMBL" id="VSSQ01038107">
    <property type="protein sequence ID" value="MPM90984.1"/>
    <property type="molecule type" value="Genomic_DNA"/>
</dbReference>
<evidence type="ECO:0000313" key="1">
    <source>
        <dbReference type="EMBL" id="MPM90984.1"/>
    </source>
</evidence>
<proteinExistence type="predicted"/>
<accession>A0A645DNE4</accession>
<dbReference type="AlphaFoldDB" id="A0A645DNE4"/>
<protein>
    <submittedName>
        <fullName evidence="1">Uncharacterized protein</fullName>
    </submittedName>
</protein>
<comment type="caution">
    <text evidence="1">The sequence shown here is derived from an EMBL/GenBank/DDBJ whole genome shotgun (WGS) entry which is preliminary data.</text>
</comment>
<gene>
    <name evidence="1" type="ORF">SDC9_138109</name>
</gene>
<organism evidence="1">
    <name type="scientific">bioreactor metagenome</name>
    <dbReference type="NCBI Taxonomy" id="1076179"/>
    <lineage>
        <taxon>unclassified sequences</taxon>
        <taxon>metagenomes</taxon>
        <taxon>ecological metagenomes</taxon>
    </lineage>
</organism>
<name>A0A645DNE4_9ZZZZ</name>
<reference evidence="1" key="1">
    <citation type="submission" date="2019-08" db="EMBL/GenBank/DDBJ databases">
        <authorList>
            <person name="Kucharzyk K."/>
            <person name="Murdoch R.W."/>
            <person name="Higgins S."/>
            <person name="Loffler F."/>
        </authorList>
    </citation>
    <scope>NUCLEOTIDE SEQUENCE</scope>
</reference>